<proteinExistence type="predicted"/>
<evidence type="ECO:0000313" key="5">
    <source>
        <dbReference type="Proteomes" id="UP000261360"/>
    </source>
</evidence>
<accession>A0A3B4WKY7</accession>
<dbReference type="SUPFAM" id="SSF54117">
    <property type="entry name" value="Interleukin 8-like chemokines"/>
    <property type="match status" value="1"/>
</dbReference>
<dbReference type="AlphaFoldDB" id="A0A3B4WKY7"/>
<dbReference type="Gene3D" id="2.40.50.40">
    <property type="match status" value="1"/>
</dbReference>
<dbReference type="Proteomes" id="UP000261360">
    <property type="component" value="Unplaced"/>
</dbReference>
<dbReference type="GO" id="GO:0005615">
    <property type="term" value="C:extracellular space"/>
    <property type="evidence" value="ECO:0007669"/>
    <property type="project" value="UniProtKB-KW"/>
</dbReference>
<name>A0A3B4WKY7_SERLL</name>
<dbReference type="Pfam" id="PF00048">
    <property type="entry name" value="IL8"/>
    <property type="match status" value="1"/>
</dbReference>
<feature type="domain" description="Chemokine interleukin-8-like" evidence="3">
    <location>
        <begin position="24"/>
        <end position="86"/>
    </location>
</feature>
<dbReference type="Ensembl" id="ENSSLDT00000002245.1">
    <property type="protein sequence ID" value="ENSSLDP00000002148.1"/>
    <property type="gene ID" value="ENSSLDG00000001768.1"/>
</dbReference>
<reference evidence="4" key="1">
    <citation type="submission" date="2025-08" db="UniProtKB">
        <authorList>
            <consortium name="Ensembl"/>
        </authorList>
    </citation>
    <scope>IDENTIFICATION</scope>
</reference>
<sequence length="96" mass="10360">MASQVAALLLLSIICTEFAAAEVPVDCCKKASKTLIPKRIIESYTILEAGQGCDISATVFITKGAKRLCAVHPSVEGWVRSHINFLDLKKNASVKK</sequence>
<dbReference type="RefSeq" id="XP_023270070.1">
    <property type="nucleotide sequence ID" value="XM_023414302.1"/>
</dbReference>
<evidence type="ECO:0000256" key="1">
    <source>
        <dbReference type="ARBA" id="ARBA00022514"/>
    </source>
</evidence>
<keyword evidence="2" id="KW-0732">Signal</keyword>
<dbReference type="OrthoDB" id="9909116at2759"/>
<protein>
    <submittedName>
        <fullName evidence="4">C-C motif chemokine 20-like</fullName>
    </submittedName>
</protein>
<organism evidence="4 5">
    <name type="scientific">Seriola lalandi dorsalis</name>
    <dbReference type="NCBI Taxonomy" id="1841481"/>
    <lineage>
        <taxon>Eukaryota</taxon>
        <taxon>Metazoa</taxon>
        <taxon>Chordata</taxon>
        <taxon>Craniata</taxon>
        <taxon>Vertebrata</taxon>
        <taxon>Euteleostomi</taxon>
        <taxon>Actinopterygii</taxon>
        <taxon>Neopterygii</taxon>
        <taxon>Teleostei</taxon>
        <taxon>Neoteleostei</taxon>
        <taxon>Acanthomorphata</taxon>
        <taxon>Carangaria</taxon>
        <taxon>Carangiformes</taxon>
        <taxon>Carangidae</taxon>
        <taxon>Seriola</taxon>
    </lineage>
</organism>
<evidence type="ECO:0000256" key="2">
    <source>
        <dbReference type="SAM" id="SignalP"/>
    </source>
</evidence>
<dbReference type="GO" id="GO:0008009">
    <property type="term" value="F:chemokine activity"/>
    <property type="evidence" value="ECO:0007669"/>
    <property type="project" value="InterPro"/>
</dbReference>
<reference evidence="4" key="2">
    <citation type="submission" date="2025-09" db="UniProtKB">
        <authorList>
            <consortium name="Ensembl"/>
        </authorList>
    </citation>
    <scope>IDENTIFICATION</scope>
</reference>
<keyword evidence="5" id="KW-1185">Reference proteome</keyword>
<keyword evidence="1" id="KW-0202">Cytokine</keyword>
<feature type="chain" id="PRO_5017308610" evidence="2">
    <location>
        <begin position="22"/>
        <end position="96"/>
    </location>
</feature>
<dbReference type="GeneID" id="111660877"/>
<dbReference type="GO" id="GO:0006955">
    <property type="term" value="P:immune response"/>
    <property type="evidence" value="ECO:0007669"/>
    <property type="project" value="InterPro"/>
</dbReference>
<evidence type="ECO:0000259" key="3">
    <source>
        <dbReference type="SMART" id="SM00199"/>
    </source>
</evidence>
<dbReference type="InterPro" id="IPR036048">
    <property type="entry name" value="Interleukin_8-like_sf"/>
</dbReference>
<evidence type="ECO:0000313" key="4">
    <source>
        <dbReference type="Ensembl" id="ENSSLDP00000002148.1"/>
    </source>
</evidence>
<dbReference type="SMART" id="SM00199">
    <property type="entry name" value="SCY"/>
    <property type="match status" value="1"/>
</dbReference>
<dbReference type="GeneTree" id="ENSGT00990000203821"/>
<feature type="signal peptide" evidence="2">
    <location>
        <begin position="1"/>
        <end position="21"/>
    </location>
</feature>
<dbReference type="InterPro" id="IPR001811">
    <property type="entry name" value="Chemokine_IL8-like_dom"/>
</dbReference>
<dbReference type="KEGG" id="slal:111660877"/>